<evidence type="ECO:0000259" key="11">
    <source>
        <dbReference type="PROSITE" id="PS50262"/>
    </source>
</evidence>
<keyword evidence="3 9" id="KW-0812">Transmembrane</keyword>
<dbReference type="GO" id="GO:0005886">
    <property type="term" value="C:plasma membrane"/>
    <property type="evidence" value="ECO:0000318"/>
    <property type="project" value="GO_Central"/>
</dbReference>
<evidence type="ECO:0000256" key="9">
    <source>
        <dbReference type="RuleBase" id="RU000688"/>
    </source>
</evidence>
<name>B3SBN0_TRIAD</name>
<dbReference type="GO" id="GO:0007602">
    <property type="term" value="P:phototransduction"/>
    <property type="evidence" value="ECO:0000318"/>
    <property type="project" value="GO_Central"/>
</dbReference>
<evidence type="ECO:0000256" key="5">
    <source>
        <dbReference type="ARBA" id="ARBA00023040"/>
    </source>
</evidence>
<proteinExistence type="inferred from homology"/>
<evidence type="ECO:0000256" key="4">
    <source>
        <dbReference type="ARBA" id="ARBA00022989"/>
    </source>
</evidence>
<evidence type="ECO:0000256" key="6">
    <source>
        <dbReference type="ARBA" id="ARBA00023136"/>
    </source>
</evidence>
<organism evidence="12 13">
    <name type="scientific">Trichoplax adhaerens</name>
    <name type="common">Trichoplax reptans</name>
    <dbReference type="NCBI Taxonomy" id="10228"/>
    <lineage>
        <taxon>Eukaryota</taxon>
        <taxon>Metazoa</taxon>
        <taxon>Placozoa</taxon>
        <taxon>Uniplacotomia</taxon>
        <taxon>Trichoplacea</taxon>
        <taxon>Trichoplacidae</taxon>
        <taxon>Trichoplax</taxon>
    </lineage>
</organism>
<dbReference type="InterPro" id="IPR000276">
    <property type="entry name" value="GPCR_Rhodpsn"/>
</dbReference>
<dbReference type="PROSITE" id="PS00237">
    <property type="entry name" value="G_PROTEIN_RECEP_F1_1"/>
    <property type="match status" value="1"/>
</dbReference>
<evidence type="ECO:0000256" key="10">
    <source>
        <dbReference type="SAM" id="Phobius"/>
    </source>
</evidence>
<dbReference type="GeneID" id="6758846"/>
<dbReference type="EMBL" id="DS985265">
    <property type="protein sequence ID" value="EDV19891.1"/>
    <property type="molecule type" value="Genomic_DNA"/>
</dbReference>
<dbReference type="PhylomeDB" id="B3SBN0"/>
<dbReference type="Pfam" id="PF00001">
    <property type="entry name" value="7tm_1"/>
    <property type="match status" value="1"/>
</dbReference>
<dbReference type="OMA" id="YIELVAF"/>
<keyword evidence="13" id="KW-1185">Reference proteome</keyword>
<evidence type="ECO:0000256" key="8">
    <source>
        <dbReference type="ARBA" id="ARBA00023224"/>
    </source>
</evidence>
<keyword evidence="4 10" id="KW-1133">Transmembrane helix</keyword>
<dbReference type="Gene3D" id="1.20.1070.10">
    <property type="entry name" value="Rhodopsin 7-helix transmembrane proteins"/>
    <property type="match status" value="1"/>
</dbReference>
<keyword evidence="8 9" id="KW-0807">Transducer</keyword>
<gene>
    <name evidence="12" type="ORF">TRIADDRAFT_6397</name>
</gene>
<dbReference type="HOGENOM" id="CLU_009579_31_4_1"/>
<comment type="similarity">
    <text evidence="9">Belongs to the G-protein coupled receptor 1 family.</text>
</comment>
<dbReference type="PANTHER" id="PTHR22752">
    <property type="entry name" value="G PROTEIN-COUPLED RECEPTOR"/>
    <property type="match status" value="1"/>
</dbReference>
<feature type="non-terminal residue" evidence="12">
    <location>
        <position position="161"/>
    </location>
</feature>
<dbReference type="InterPro" id="IPR017452">
    <property type="entry name" value="GPCR_Rhodpsn_7TM"/>
</dbReference>
<keyword evidence="6 10" id="KW-0472">Membrane</keyword>
<dbReference type="KEGG" id="tad:TRIADDRAFT_6397"/>
<dbReference type="STRING" id="10228.B3SBN0"/>
<dbReference type="GO" id="GO:0008020">
    <property type="term" value="F:G protein-coupled photoreceptor activity"/>
    <property type="evidence" value="ECO:0000318"/>
    <property type="project" value="GO_Central"/>
</dbReference>
<dbReference type="CTD" id="6758846"/>
<keyword evidence="2" id="KW-1003">Cell membrane</keyword>
<dbReference type="Proteomes" id="UP000009022">
    <property type="component" value="Unassembled WGS sequence"/>
</dbReference>
<feature type="transmembrane region" description="Helical" evidence="10">
    <location>
        <begin position="33"/>
        <end position="63"/>
    </location>
</feature>
<reference evidence="12 13" key="1">
    <citation type="journal article" date="2008" name="Nature">
        <title>The Trichoplax genome and the nature of placozoans.</title>
        <authorList>
            <person name="Srivastava M."/>
            <person name="Begovic E."/>
            <person name="Chapman J."/>
            <person name="Putnam N.H."/>
            <person name="Hellsten U."/>
            <person name="Kawashima T."/>
            <person name="Kuo A."/>
            <person name="Mitros T."/>
            <person name="Salamov A."/>
            <person name="Carpenter M.L."/>
            <person name="Signorovitch A.Y."/>
            <person name="Moreno M.A."/>
            <person name="Kamm K."/>
            <person name="Grimwood J."/>
            <person name="Schmutz J."/>
            <person name="Shapiro H."/>
            <person name="Grigoriev I.V."/>
            <person name="Buss L.W."/>
            <person name="Schierwater B."/>
            <person name="Dellaporta S.L."/>
            <person name="Rokhsar D.S."/>
        </authorList>
    </citation>
    <scope>NUCLEOTIDE SEQUENCE [LARGE SCALE GENOMIC DNA]</scope>
    <source>
        <strain evidence="12 13">Grell-BS-1999</strain>
    </source>
</reference>
<dbReference type="GO" id="GO:0071482">
    <property type="term" value="P:cellular response to light stimulus"/>
    <property type="evidence" value="ECO:0000318"/>
    <property type="project" value="GO_Central"/>
</dbReference>
<feature type="non-terminal residue" evidence="12">
    <location>
        <position position="1"/>
    </location>
</feature>
<dbReference type="AlphaFoldDB" id="B3SBN0"/>
<keyword evidence="5 9" id="KW-0297">G-protein coupled receptor</keyword>
<evidence type="ECO:0000256" key="2">
    <source>
        <dbReference type="ARBA" id="ARBA00022475"/>
    </source>
</evidence>
<dbReference type="InParanoid" id="B3SBN0"/>
<feature type="transmembrane region" description="Helical" evidence="10">
    <location>
        <begin position="126"/>
        <end position="150"/>
    </location>
</feature>
<dbReference type="eggNOG" id="KOG3656">
    <property type="taxonomic scope" value="Eukaryota"/>
</dbReference>
<accession>B3SBN0</accession>
<sequence length="161" mass="17978">PPSLFLITLAAIDLTLGLTLPFSIVTLFHSTRWILGSFMCQLVGYLNLVCGILSVHTLAAIAYDRYVTIQSFRRRSVRKSKRTVAILIFMWLFALSTGVGPLVGWGKYGHLQNETTCKVDYNSSPSFTLFLAVTGYALPLVIMVICYSHVYHNVRKATKSI</sequence>
<dbReference type="PRINTS" id="PR00237">
    <property type="entry name" value="GPCRRHODOPSN"/>
</dbReference>
<dbReference type="OrthoDB" id="5564849at2759"/>
<evidence type="ECO:0000256" key="7">
    <source>
        <dbReference type="ARBA" id="ARBA00023170"/>
    </source>
</evidence>
<dbReference type="RefSeq" id="XP_002117633.1">
    <property type="nucleotide sequence ID" value="XM_002117597.1"/>
</dbReference>
<dbReference type="GO" id="GO:0007186">
    <property type="term" value="P:G protein-coupled receptor signaling pathway"/>
    <property type="evidence" value="ECO:0000318"/>
    <property type="project" value="GO_Central"/>
</dbReference>
<dbReference type="SUPFAM" id="SSF81321">
    <property type="entry name" value="Family A G protein-coupled receptor-like"/>
    <property type="match status" value="1"/>
</dbReference>
<feature type="domain" description="G-protein coupled receptors family 1 profile" evidence="11">
    <location>
        <begin position="1"/>
        <end position="161"/>
    </location>
</feature>
<evidence type="ECO:0000313" key="13">
    <source>
        <dbReference type="Proteomes" id="UP000009022"/>
    </source>
</evidence>
<keyword evidence="7 9" id="KW-0675">Receptor</keyword>
<feature type="transmembrane region" description="Helical" evidence="10">
    <location>
        <begin position="84"/>
        <end position="106"/>
    </location>
</feature>
<comment type="subcellular location">
    <subcellularLocation>
        <location evidence="1">Cell membrane</location>
        <topology evidence="1">Multi-pass membrane protein</topology>
    </subcellularLocation>
</comment>
<evidence type="ECO:0000256" key="3">
    <source>
        <dbReference type="ARBA" id="ARBA00022692"/>
    </source>
</evidence>
<dbReference type="PANTHER" id="PTHR22752:SF14">
    <property type="entry name" value="G-PROTEIN COUPLED RECEPTORS FAMILY 1 PROFILE DOMAIN-CONTAINING PROTEIN"/>
    <property type="match status" value="1"/>
</dbReference>
<evidence type="ECO:0000256" key="1">
    <source>
        <dbReference type="ARBA" id="ARBA00004651"/>
    </source>
</evidence>
<protein>
    <recommendedName>
        <fullName evidence="11">G-protein coupled receptors family 1 profile domain-containing protein</fullName>
    </recommendedName>
</protein>
<dbReference type="PROSITE" id="PS50262">
    <property type="entry name" value="G_PROTEIN_RECEP_F1_2"/>
    <property type="match status" value="1"/>
</dbReference>
<evidence type="ECO:0000313" key="12">
    <source>
        <dbReference type="EMBL" id="EDV19891.1"/>
    </source>
</evidence>